<accession>A0ABR2JYS6</accession>
<dbReference type="Gene3D" id="1.10.510.10">
    <property type="entry name" value="Transferase(Phosphotransferase) domain 1"/>
    <property type="match status" value="1"/>
</dbReference>
<gene>
    <name evidence="2" type="ORF">M9Y10_043031</name>
</gene>
<evidence type="ECO:0000313" key="3">
    <source>
        <dbReference type="Proteomes" id="UP001470230"/>
    </source>
</evidence>
<dbReference type="PROSITE" id="PS50011">
    <property type="entry name" value="PROTEIN_KINASE_DOM"/>
    <property type="match status" value="1"/>
</dbReference>
<proteinExistence type="predicted"/>
<dbReference type="Proteomes" id="UP001470230">
    <property type="component" value="Unassembled WGS sequence"/>
</dbReference>
<reference evidence="2 3" key="1">
    <citation type="submission" date="2024-04" db="EMBL/GenBank/DDBJ databases">
        <title>Tritrichomonas musculus Genome.</title>
        <authorList>
            <person name="Alves-Ferreira E."/>
            <person name="Grigg M."/>
            <person name="Lorenzi H."/>
            <person name="Galac M."/>
        </authorList>
    </citation>
    <scope>NUCLEOTIDE SEQUENCE [LARGE SCALE GENOMIC DNA]</scope>
    <source>
        <strain evidence="2 3">EAF2021</strain>
    </source>
</reference>
<keyword evidence="3" id="KW-1185">Reference proteome</keyword>
<dbReference type="InterPro" id="IPR050167">
    <property type="entry name" value="Ser_Thr_protein_kinase"/>
</dbReference>
<dbReference type="PANTHER" id="PTHR23257">
    <property type="entry name" value="SERINE-THREONINE PROTEIN KINASE"/>
    <property type="match status" value="1"/>
</dbReference>
<dbReference type="EMBL" id="JAPFFF010000008">
    <property type="protein sequence ID" value="KAK8883929.1"/>
    <property type="molecule type" value="Genomic_DNA"/>
</dbReference>
<organism evidence="2 3">
    <name type="scientific">Tritrichomonas musculus</name>
    <dbReference type="NCBI Taxonomy" id="1915356"/>
    <lineage>
        <taxon>Eukaryota</taxon>
        <taxon>Metamonada</taxon>
        <taxon>Parabasalia</taxon>
        <taxon>Tritrichomonadida</taxon>
        <taxon>Tritrichomonadidae</taxon>
        <taxon>Tritrichomonas</taxon>
    </lineage>
</organism>
<dbReference type="InterPro" id="IPR001245">
    <property type="entry name" value="Ser-Thr/Tyr_kinase_cat_dom"/>
</dbReference>
<comment type="caution">
    <text evidence="2">The sequence shown here is derived from an EMBL/GenBank/DDBJ whole genome shotgun (WGS) entry which is preliminary data.</text>
</comment>
<evidence type="ECO:0000259" key="1">
    <source>
        <dbReference type="PROSITE" id="PS50011"/>
    </source>
</evidence>
<dbReference type="SUPFAM" id="SSF56112">
    <property type="entry name" value="Protein kinase-like (PK-like)"/>
    <property type="match status" value="1"/>
</dbReference>
<dbReference type="InterPro" id="IPR011009">
    <property type="entry name" value="Kinase-like_dom_sf"/>
</dbReference>
<protein>
    <recommendedName>
        <fullName evidence="1">Protein kinase domain-containing protein</fullName>
    </recommendedName>
</protein>
<dbReference type="Pfam" id="PF07714">
    <property type="entry name" value="PK_Tyr_Ser-Thr"/>
    <property type="match status" value="1"/>
</dbReference>
<feature type="domain" description="Protein kinase" evidence="1">
    <location>
        <begin position="1"/>
        <end position="103"/>
    </location>
</feature>
<name>A0ABR2JYS6_9EUKA</name>
<sequence length="103" mass="11683">MSRTQMTGTLKYMAPELLQEKTDYDEKVDVYSFGVVVYQILMKGEFPMIGIADVILGKKATLPNSISEFSRDIINKCWSYKASDRPSFSEICSTLEGKENKLI</sequence>
<dbReference type="InterPro" id="IPR000719">
    <property type="entry name" value="Prot_kinase_dom"/>
</dbReference>
<evidence type="ECO:0000313" key="2">
    <source>
        <dbReference type="EMBL" id="KAK8883929.1"/>
    </source>
</evidence>